<evidence type="ECO:0000256" key="3">
    <source>
        <dbReference type="PROSITE-ProRule" id="PRU00277"/>
    </source>
</evidence>
<dbReference type="PROSITE" id="PS00143">
    <property type="entry name" value="INSULINASE"/>
    <property type="match status" value="1"/>
</dbReference>
<keyword evidence="3" id="KW-0697">Rotamase</keyword>
<comment type="similarity">
    <text evidence="2 4">Belongs to the peptidase M16 family.</text>
</comment>
<dbReference type="RefSeq" id="WP_189450456.1">
    <property type="nucleotide sequence ID" value="NZ_BMXY01000004.1"/>
</dbReference>
<feature type="signal peptide" evidence="5">
    <location>
        <begin position="1"/>
        <end position="22"/>
    </location>
</feature>
<sequence>MSRHRLLPLALACALVLSPAFAADTPALPKGMSAGPCIEGICEYRLANGLRVLLFPDASKPTVTTNITYGVGSVHENYGDSGMAHLLEHLLFKGTPTHREIPAEMKKRGIGFNATTSLDRTNYFGSFPASDETLDWMLALEADRMVNSFVAKKDLDSEMTVVRNEMEAGENNPGAVLGQRVRAAAYQWHNYGNSTIGARSDVENVPIERLQAFYRTWYRPDNATLVIAGRIEPTRTLAQVARSFGAVKRPAAPLPRFYTKDAAQDGEREVTVRRTGDLRFAMLAYHLPAYTHPDSAALTVLFDVLGDTPTGRLHKALVETRLAAGTGAGASLLRDAGLATLVAAYPKDGDPSNVEAELLKQIEQLAARPVTDEEVAQSKQRIANGFELLMTDVNAVGMSLTGAVANGDWRLPFLQRDRIAAVTADDVNRVARTYFKSSNRTLGRFVPTDAPDRVELPEAPDADSLLAGYTGKEAVAAGEAFDATPENIQARTQTFTIGDGLKVALLPKDTRGDTVVLRATFRFGDVEQLKASPRAASGAAGALLARGSQSLTRDEIARRFEALRTEWGIGGGMQSANISLTSRRDSIGEALVLAADILRNPAFSEAEFEQYRLQAITGLESARKEPGTLAAQALAEHFDIWPEGHPLRHQSIDEAIADLRALKIEDVRRFHQRFYGTAEGEISVVGDFDAEAMRTQLETLFAGWRSPVRYAPIPTHHVDIAPERQRLESPDKANAVVLARLNISLNDRDADYPALLVANSILGGGGMKSRLTDRIRQKDGLSYGVGSSLSADASREGRDDAGSLSVQAIAAPQNAEKVEAALREEIERLMRDGVSTDELRDAVAGLLTQRRQSRAADGNVAATLGSNLYYARDMRFQAGIDARLAALTADEVNAAIRRHIDPAKLSVYLAGDFAKATPAK</sequence>
<keyword evidence="8" id="KW-1185">Reference proteome</keyword>
<feature type="domain" description="PPIase FKBP-type" evidence="6">
    <location>
        <begin position="462"/>
        <end position="542"/>
    </location>
</feature>
<dbReference type="InterPro" id="IPR001179">
    <property type="entry name" value="PPIase_FKBP_dom"/>
</dbReference>
<comment type="catalytic activity">
    <reaction evidence="3">
        <text>[protein]-peptidylproline (omega=180) = [protein]-peptidylproline (omega=0)</text>
        <dbReference type="Rhea" id="RHEA:16237"/>
        <dbReference type="Rhea" id="RHEA-COMP:10747"/>
        <dbReference type="Rhea" id="RHEA-COMP:10748"/>
        <dbReference type="ChEBI" id="CHEBI:83833"/>
        <dbReference type="ChEBI" id="CHEBI:83834"/>
        <dbReference type="EC" id="5.2.1.8"/>
    </reaction>
</comment>
<proteinExistence type="inferred from homology"/>
<name>A0ABQ3C9Y2_9GAMM</name>
<dbReference type="SUPFAM" id="SSF63411">
    <property type="entry name" value="LuxS/MPP-like metallohydrolase"/>
    <property type="match status" value="4"/>
</dbReference>
<dbReference type="Proteomes" id="UP000643403">
    <property type="component" value="Unassembled WGS sequence"/>
</dbReference>
<organism evidence="7 8">
    <name type="scientific">Cognatilysobacter xinjiangensis</name>
    <dbReference type="NCBI Taxonomy" id="546892"/>
    <lineage>
        <taxon>Bacteria</taxon>
        <taxon>Pseudomonadati</taxon>
        <taxon>Pseudomonadota</taxon>
        <taxon>Gammaproteobacteria</taxon>
        <taxon>Lysobacterales</taxon>
        <taxon>Lysobacteraceae</taxon>
        <taxon>Cognatilysobacter</taxon>
    </lineage>
</organism>
<dbReference type="Pfam" id="PF05193">
    <property type="entry name" value="Peptidase_M16_C"/>
    <property type="match status" value="2"/>
</dbReference>
<dbReference type="InterPro" id="IPR007863">
    <property type="entry name" value="Peptidase_M16_C"/>
</dbReference>
<dbReference type="EMBL" id="BMXY01000004">
    <property type="protein sequence ID" value="GGZ69597.1"/>
    <property type="molecule type" value="Genomic_DNA"/>
</dbReference>
<evidence type="ECO:0000256" key="4">
    <source>
        <dbReference type="RuleBase" id="RU004447"/>
    </source>
</evidence>
<keyword evidence="5" id="KW-0732">Signal</keyword>
<dbReference type="Pfam" id="PF00675">
    <property type="entry name" value="Peptidase_M16"/>
    <property type="match status" value="1"/>
</dbReference>
<dbReference type="PROSITE" id="PS50059">
    <property type="entry name" value="FKBP_PPIASE"/>
    <property type="match status" value="1"/>
</dbReference>
<dbReference type="EC" id="5.2.1.8" evidence="3"/>
<evidence type="ECO:0000256" key="5">
    <source>
        <dbReference type="SAM" id="SignalP"/>
    </source>
</evidence>
<dbReference type="InterPro" id="IPR050361">
    <property type="entry name" value="MPP/UQCRC_Complex"/>
</dbReference>
<evidence type="ECO:0000313" key="7">
    <source>
        <dbReference type="EMBL" id="GGZ69597.1"/>
    </source>
</evidence>
<comment type="caution">
    <text evidence="7">The sequence shown here is derived from an EMBL/GenBank/DDBJ whole genome shotgun (WGS) entry which is preliminary data.</text>
</comment>
<gene>
    <name evidence="7" type="ORF">GCM10008101_24720</name>
</gene>
<dbReference type="PANTHER" id="PTHR11851">
    <property type="entry name" value="METALLOPROTEASE"/>
    <property type="match status" value="1"/>
</dbReference>
<evidence type="ECO:0000259" key="6">
    <source>
        <dbReference type="PROSITE" id="PS50059"/>
    </source>
</evidence>
<dbReference type="PANTHER" id="PTHR11851:SF49">
    <property type="entry name" value="MITOCHONDRIAL-PROCESSING PEPTIDASE SUBUNIT ALPHA"/>
    <property type="match status" value="1"/>
</dbReference>
<dbReference type="InterPro" id="IPR001431">
    <property type="entry name" value="Pept_M16_Zn_BS"/>
</dbReference>
<comment type="cofactor">
    <cofactor evidence="1">
        <name>Zn(2+)</name>
        <dbReference type="ChEBI" id="CHEBI:29105"/>
    </cofactor>
</comment>
<dbReference type="Gene3D" id="3.30.830.10">
    <property type="entry name" value="Metalloenzyme, LuxS/M16 peptidase-like"/>
    <property type="match status" value="4"/>
</dbReference>
<reference evidence="8" key="1">
    <citation type="journal article" date="2019" name="Int. J. Syst. Evol. Microbiol.">
        <title>The Global Catalogue of Microorganisms (GCM) 10K type strain sequencing project: providing services to taxonomists for standard genome sequencing and annotation.</title>
        <authorList>
            <consortium name="The Broad Institute Genomics Platform"/>
            <consortium name="The Broad Institute Genome Sequencing Center for Infectious Disease"/>
            <person name="Wu L."/>
            <person name="Ma J."/>
        </authorList>
    </citation>
    <scope>NUCLEOTIDE SEQUENCE [LARGE SCALE GENOMIC DNA]</scope>
    <source>
        <strain evidence="8">KCTC 22558</strain>
    </source>
</reference>
<evidence type="ECO:0000313" key="8">
    <source>
        <dbReference type="Proteomes" id="UP000643403"/>
    </source>
</evidence>
<evidence type="ECO:0000256" key="2">
    <source>
        <dbReference type="ARBA" id="ARBA00007261"/>
    </source>
</evidence>
<dbReference type="InterPro" id="IPR011249">
    <property type="entry name" value="Metalloenz_LuxS/M16"/>
</dbReference>
<evidence type="ECO:0000256" key="1">
    <source>
        <dbReference type="ARBA" id="ARBA00001947"/>
    </source>
</evidence>
<feature type="chain" id="PRO_5047281897" description="peptidylprolyl isomerase" evidence="5">
    <location>
        <begin position="23"/>
        <end position="920"/>
    </location>
</feature>
<accession>A0ABQ3C9Y2</accession>
<keyword evidence="3" id="KW-0413">Isomerase</keyword>
<protein>
    <recommendedName>
        <fullName evidence="3">peptidylprolyl isomerase</fullName>
        <ecNumber evidence="3">5.2.1.8</ecNumber>
    </recommendedName>
</protein>
<dbReference type="InterPro" id="IPR011765">
    <property type="entry name" value="Pept_M16_N"/>
</dbReference>